<dbReference type="Pfam" id="PF25788">
    <property type="entry name" value="Ig_Rha78A_N"/>
    <property type="match status" value="1"/>
</dbReference>
<evidence type="ECO:0000256" key="1">
    <source>
        <dbReference type="ARBA" id="ARBA00001445"/>
    </source>
</evidence>
<gene>
    <name evidence="8" type="ORF">ROA7023_00826</name>
</gene>
<dbReference type="InterPro" id="IPR013783">
    <property type="entry name" value="Ig-like_fold"/>
</dbReference>
<dbReference type="EMBL" id="FWFZ01000003">
    <property type="protein sequence ID" value="SLN26555.1"/>
    <property type="molecule type" value="Genomic_DNA"/>
</dbReference>
<keyword evidence="9" id="KW-1185">Reference proteome</keyword>
<evidence type="ECO:0000259" key="7">
    <source>
        <dbReference type="Pfam" id="PF17390"/>
    </source>
</evidence>
<accession>A0A1Y5RW34</accession>
<dbReference type="GO" id="GO:0005975">
    <property type="term" value="P:carbohydrate metabolic process"/>
    <property type="evidence" value="ECO:0007669"/>
    <property type="project" value="InterPro"/>
</dbReference>
<dbReference type="Gene3D" id="2.60.420.10">
    <property type="entry name" value="Maltose phosphorylase, domain 3"/>
    <property type="match status" value="1"/>
</dbReference>
<dbReference type="InterPro" id="IPR016007">
    <property type="entry name" value="Alpha_rhamnosid"/>
</dbReference>
<dbReference type="GO" id="GO:0030596">
    <property type="term" value="F:alpha-L-rhamnosidase activity"/>
    <property type="evidence" value="ECO:0007669"/>
    <property type="project" value="UniProtKB-EC"/>
</dbReference>
<dbReference type="InterPro" id="IPR013737">
    <property type="entry name" value="Bac_rhamnosid_N"/>
</dbReference>
<dbReference type="PIRSF" id="PIRSF010631">
    <property type="entry name" value="A-rhamnsds"/>
    <property type="match status" value="1"/>
</dbReference>
<keyword evidence="3" id="KW-0378">Hydrolase</keyword>
<feature type="domain" description="Alpha-L-rhamnosidase concanavalin-like" evidence="4">
    <location>
        <begin position="345"/>
        <end position="437"/>
    </location>
</feature>
<evidence type="ECO:0000259" key="5">
    <source>
        <dbReference type="Pfam" id="PF08531"/>
    </source>
</evidence>
<dbReference type="PANTHER" id="PTHR33307">
    <property type="entry name" value="ALPHA-RHAMNOSIDASE (EUROFUNG)"/>
    <property type="match status" value="1"/>
</dbReference>
<organism evidence="8 9">
    <name type="scientific">Roseisalinus antarcticus</name>
    <dbReference type="NCBI Taxonomy" id="254357"/>
    <lineage>
        <taxon>Bacteria</taxon>
        <taxon>Pseudomonadati</taxon>
        <taxon>Pseudomonadota</taxon>
        <taxon>Alphaproteobacteria</taxon>
        <taxon>Rhodobacterales</taxon>
        <taxon>Roseobacteraceae</taxon>
        <taxon>Roseisalinus</taxon>
    </lineage>
</organism>
<dbReference type="InterPro" id="IPR035396">
    <property type="entry name" value="Bac_rhamnosid6H"/>
</dbReference>
<dbReference type="SUPFAM" id="SSF48208">
    <property type="entry name" value="Six-hairpin glycosidases"/>
    <property type="match status" value="1"/>
</dbReference>
<dbReference type="InterPro" id="IPR008902">
    <property type="entry name" value="Rhamnosid_concanavalin"/>
</dbReference>
<proteinExistence type="predicted"/>
<dbReference type="EC" id="3.2.1.40" evidence="2"/>
<dbReference type="Pfam" id="PF17390">
    <property type="entry name" value="Bac_rhamnosid_C"/>
    <property type="match status" value="1"/>
</dbReference>
<dbReference type="Gene3D" id="2.60.40.10">
    <property type="entry name" value="Immunoglobulins"/>
    <property type="match status" value="1"/>
</dbReference>
<protein>
    <recommendedName>
        <fullName evidence="2">alpha-L-rhamnosidase</fullName>
        <ecNumber evidence="2">3.2.1.40</ecNumber>
    </recommendedName>
</protein>
<feature type="domain" description="Alpha-L-rhamnosidase six-hairpin glycosidase" evidence="6">
    <location>
        <begin position="449"/>
        <end position="791"/>
    </location>
</feature>
<name>A0A1Y5RW34_9RHOB</name>
<evidence type="ECO:0000259" key="4">
    <source>
        <dbReference type="Pfam" id="PF05592"/>
    </source>
</evidence>
<dbReference type="Pfam" id="PF08531">
    <property type="entry name" value="Bac_rhamnosid_N"/>
    <property type="match status" value="1"/>
</dbReference>
<evidence type="ECO:0000256" key="3">
    <source>
        <dbReference type="ARBA" id="ARBA00022801"/>
    </source>
</evidence>
<evidence type="ECO:0000259" key="6">
    <source>
        <dbReference type="Pfam" id="PF17389"/>
    </source>
</evidence>
<dbReference type="Gene3D" id="2.60.120.260">
    <property type="entry name" value="Galactose-binding domain-like"/>
    <property type="match status" value="2"/>
</dbReference>
<comment type="catalytic activity">
    <reaction evidence="1">
        <text>Hydrolysis of terminal non-reducing alpha-L-rhamnose residues in alpha-L-rhamnosides.</text>
        <dbReference type="EC" id="3.2.1.40"/>
    </reaction>
</comment>
<dbReference type="AlphaFoldDB" id="A0A1Y5RW34"/>
<dbReference type="Pfam" id="PF17389">
    <property type="entry name" value="Bac_rhamnosid6H"/>
    <property type="match status" value="1"/>
</dbReference>
<dbReference type="InterPro" id="IPR012341">
    <property type="entry name" value="6hp_glycosidase-like_sf"/>
</dbReference>
<dbReference type="InterPro" id="IPR035398">
    <property type="entry name" value="Bac_rhamnosid_C"/>
</dbReference>
<evidence type="ECO:0000256" key="2">
    <source>
        <dbReference type="ARBA" id="ARBA00012652"/>
    </source>
</evidence>
<dbReference type="Gene3D" id="1.50.10.10">
    <property type="match status" value="1"/>
</dbReference>
<dbReference type="OrthoDB" id="9761045at2"/>
<dbReference type="Proteomes" id="UP000193900">
    <property type="component" value="Unassembled WGS sequence"/>
</dbReference>
<dbReference type="RefSeq" id="WP_159458436.1">
    <property type="nucleotide sequence ID" value="NZ_FWFZ01000003.1"/>
</dbReference>
<evidence type="ECO:0000313" key="8">
    <source>
        <dbReference type="EMBL" id="SLN26555.1"/>
    </source>
</evidence>
<sequence length="899" mass="99954">MRPVDLRCEYLRAPRGLTTARPRLSWALEGDGSAQEQTAYRICAGTVRSEVAAGRGDLWDSGWVASDDQLWIRWGGAPLRSDMAVFWSVRVRDGAGTASGWAEPAEVRTGLLHPEDWSARWIARYFVLPAGREAPADDTYDNPWQARPADYLRRGWTLPADVVRASAHVSALGLYEFYLNGVRVGDEVMAPGWTDYHQRVLYQSFDVTGLLRRGPNVAGAILGEGWYSGRVGHNQRRAGNHYGGRPAFLCQLQIDLADGTSRRIVTDDRWRTAQGPIRYSDFLMGEHYDATLEREGWARPGHDDTGWQPVEVFDPDPAPPRLTASQSPPAREAHRLDATCLGQKGTEWIFDFGQNIAGYVEMRITGATRGARFTLRHAEVLDGSGALYTDNLRFAVATDHYTACGAPTETFKQRFTFHGFRYAGLTVPEGITPDDLQLVAVAIQSDLPDTGRIETGNALVDQLASNIEWSQRGNFLSVPTDCPQRDERYGWSADAQVFWRTAGFFMDTSGFYAKWLDDILDAQLEDGAFTDVAPSRPLNPYRLTGQPGAPGWGDGPVIMCWQHWLRYGDRDLLARASPALERWAAYIAVGNEDHLRVNRVHNNYGDWLNVGPPTDRTQVATTYWAHVADLMARIAGVLGHDEAARAHEDTAGRVRAAFNAAWVGGDGRIAGDTQTAYLLALEFDLLPEAHRPRARDHLIRTLDAAGGHLQTGFLGVRHLCRVLADTGDADRAHDLLLRETYPGWGFSIRQGATTIWERWDGWTPDRGFQSANMNSFNHYAYGSVGEWLYARLAGIDWDPEAPGFRRVLLRPLFDARIGRVDAQYDAPTGRIRSDWQMSGRRVRWRVALPPNVTGRVELAATARATHVDGFATDGPGAARRLALAPGRHDIDIEIATEAT</sequence>
<evidence type="ECO:0000313" key="9">
    <source>
        <dbReference type="Proteomes" id="UP000193900"/>
    </source>
</evidence>
<feature type="domain" description="Alpha-L-rhamnosidase C-terminal" evidence="7">
    <location>
        <begin position="794"/>
        <end position="866"/>
    </location>
</feature>
<reference evidence="8 9" key="1">
    <citation type="submission" date="2017-03" db="EMBL/GenBank/DDBJ databases">
        <authorList>
            <person name="Afonso C.L."/>
            <person name="Miller P.J."/>
            <person name="Scott M.A."/>
            <person name="Spackman E."/>
            <person name="Goraichik I."/>
            <person name="Dimitrov K.M."/>
            <person name="Suarez D.L."/>
            <person name="Swayne D.E."/>
        </authorList>
    </citation>
    <scope>NUCLEOTIDE SEQUENCE [LARGE SCALE GENOMIC DNA]</scope>
    <source>
        <strain evidence="8 9">CECT 7023</strain>
    </source>
</reference>
<dbReference type="PANTHER" id="PTHR33307:SF6">
    <property type="entry name" value="ALPHA-RHAMNOSIDASE (EUROFUNG)-RELATED"/>
    <property type="match status" value="1"/>
</dbReference>
<dbReference type="Pfam" id="PF05592">
    <property type="entry name" value="Bac_rhamnosid"/>
    <property type="match status" value="1"/>
</dbReference>
<feature type="domain" description="Bacterial alpha-L-rhamnosidase N-terminal" evidence="5">
    <location>
        <begin position="161"/>
        <end position="331"/>
    </location>
</feature>
<dbReference type="InterPro" id="IPR008928">
    <property type="entry name" value="6-hairpin_glycosidase_sf"/>
</dbReference>